<dbReference type="EMBL" id="LVVY01000113">
    <property type="protein sequence ID" value="OAM75222.1"/>
    <property type="molecule type" value="Genomic_DNA"/>
</dbReference>
<sequence>MEGWETINTAPKDGTLIRVGWKEPSDTRMQEWFTMRWGHIQRNGLFPENTGMWVTPDGSMTWNGGPDDHGPTHWSPV</sequence>
<gene>
    <name evidence="2" type="ORF">A3840_14850</name>
</gene>
<reference evidence="2 3" key="1">
    <citation type="submission" date="2016-03" db="EMBL/GenBank/DDBJ databases">
        <title>Genome sequencing of Devosia sp. S37.</title>
        <authorList>
            <person name="Mohd Nor M."/>
        </authorList>
    </citation>
    <scope>NUCLEOTIDE SEQUENCE [LARGE SCALE GENOMIC DNA]</scope>
    <source>
        <strain evidence="2 3">S37</strain>
    </source>
</reference>
<dbReference type="Proteomes" id="UP000078389">
    <property type="component" value="Unassembled WGS sequence"/>
</dbReference>
<organism evidence="2 3">
    <name type="scientific">Devosia elaeis</name>
    <dbReference type="NCBI Taxonomy" id="1770058"/>
    <lineage>
        <taxon>Bacteria</taxon>
        <taxon>Pseudomonadati</taxon>
        <taxon>Pseudomonadota</taxon>
        <taxon>Alphaproteobacteria</taxon>
        <taxon>Hyphomicrobiales</taxon>
        <taxon>Devosiaceae</taxon>
        <taxon>Devosia</taxon>
    </lineage>
</organism>
<dbReference type="AlphaFoldDB" id="A0A178HQV5"/>
<keyword evidence="3" id="KW-1185">Reference proteome</keyword>
<feature type="region of interest" description="Disordered" evidence="1">
    <location>
        <begin position="56"/>
        <end position="77"/>
    </location>
</feature>
<evidence type="ECO:0000313" key="2">
    <source>
        <dbReference type="EMBL" id="OAM75222.1"/>
    </source>
</evidence>
<evidence type="ECO:0000313" key="3">
    <source>
        <dbReference type="Proteomes" id="UP000078389"/>
    </source>
</evidence>
<proteinExistence type="predicted"/>
<name>A0A178HQV5_9HYPH</name>
<protein>
    <submittedName>
        <fullName evidence="2">Uncharacterized protein</fullName>
    </submittedName>
</protein>
<comment type="caution">
    <text evidence="2">The sequence shown here is derived from an EMBL/GenBank/DDBJ whole genome shotgun (WGS) entry which is preliminary data.</text>
</comment>
<evidence type="ECO:0000256" key="1">
    <source>
        <dbReference type="SAM" id="MobiDB-lite"/>
    </source>
</evidence>
<accession>A0A178HQV5</accession>